<reference evidence="1 2" key="1">
    <citation type="submission" date="2019-10" db="EMBL/GenBank/DDBJ databases">
        <title>Two novel species isolated from a subtropical stream in China.</title>
        <authorList>
            <person name="Lu H."/>
        </authorList>
    </citation>
    <scope>NUCLEOTIDE SEQUENCE [LARGE SCALE GENOMIC DNA]</scope>
    <source>
        <strain evidence="1 2">FT29W</strain>
    </source>
</reference>
<comment type="caution">
    <text evidence="1">The sequence shown here is derived from an EMBL/GenBank/DDBJ whole genome shotgun (WGS) entry which is preliminary data.</text>
</comment>
<organism evidence="1 2">
    <name type="scientific">Rugamonas aquatica</name>
    <dbReference type="NCBI Taxonomy" id="2743357"/>
    <lineage>
        <taxon>Bacteria</taxon>
        <taxon>Pseudomonadati</taxon>
        <taxon>Pseudomonadota</taxon>
        <taxon>Betaproteobacteria</taxon>
        <taxon>Burkholderiales</taxon>
        <taxon>Oxalobacteraceae</taxon>
        <taxon>Telluria group</taxon>
        <taxon>Rugamonas</taxon>
    </lineage>
</organism>
<protein>
    <submittedName>
        <fullName evidence="1">Uncharacterized protein</fullName>
    </submittedName>
</protein>
<accession>A0A6A7N0X8</accession>
<evidence type="ECO:0000313" key="2">
    <source>
        <dbReference type="Proteomes" id="UP000440498"/>
    </source>
</evidence>
<dbReference type="AlphaFoldDB" id="A0A6A7N0X8"/>
<dbReference type="Proteomes" id="UP000440498">
    <property type="component" value="Unassembled WGS sequence"/>
</dbReference>
<dbReference type="EMBL" id="WHUG01000003">
    <property type="protein sequence ID" value="MQA38704.1"/>
    <property type="molecule type" value="Genomic_DNA"/>
</dbReference>
<dbReference type="Pfam" id="PF22014">
    <property type="entry name" value="DUF6932"/>
    <property type="match status" value="1"/>
</dbReference>
<evidence type="ECO:0000313" key="1">
    <source>
        <dbReference type="EMBL" id="MQA38704.1"/>
    </source>
</evidence>
<gene>
    <name evidence="1" type="ORF">GEV02_11120</name>
</gene>
<sequence>MAELQALTVTPFLADARRALLFASFQQWVQKLQALHVQAILWIDGSFLTSKYGPDDIDCMMWDPATTTNLTNEQWVEVRELTDRNAAKIRFGLDLYVEKPDEKDRLHRQAYFRGLFGFQHDEKTPKGFVELKI</sequence>
<dbReference type="InterPro" id="IPR053860">
    <property type="entry name" value="DUF6932"/>
</dbReference>
<keyword evidence="2" id="KW-1185">Reference proteome</keyword>
<proteinExistence type="predicted"/>
<name>A0A6A7N0X8_9BURK</name>